<dbReference type="InterPro" id="IPR008269">
    <property type="entry name" value="Lon_proteolytic"/>
</dbReference>
<dbReference type="InterPro" id="IPR003593">
    <property type="entry name" value="AAA+_ATPase"/>
</dbReference>
<dbReference type="Pfam" id="PF22667">
    <property type="entry name" value="Lon_lid"/>
    <property type="match status" value="1"/>
</dbReference>
<dbReference type="STRING" id="5217.A0A4Q1BIK2"/>
<comment type="caution">
    <text evidence="12">The sequence shown here is derived from an EMBL/GenBank/DDBJ whole genome shotgun (WGS) entry which is preliminary data.</text>
</comment>
<dbReference type="Gene3D" id="1.20.5.5270">
    <property type="match status" value="1"/>
</dbReference>
<keyword evidence="1 6" id="KW-0645">Protease</keyword>
<dbReference type="PROSITE" id="PS51786">
    <property type="entry name" value="LON_PROTEOLYTIC"/>
    <property type="match status" value="1"/>
</dbReference>
<evidence type="ECO:0000259" key="10">
    <source>
        <dbReference type="PROSITE" id="PS51786"/>
    </source>
</evidence>
<keyword evidence="2 6" id="KW-0547">Nucleotide-binding</keyword>
<evidence type="ECO:0000256" key="3">
    <source>
        <dbReference type="ARBA" id="ARBA00022801"/>
    </source>
</evidence>
<evidence type="ECO:0000256" key="5">
    <source>
        <dbReference type="ARBA" id="ARBA00022840"/>
    </source>
</evidence>
<dbReference type="Pfam" id="PF00004">
    <property type="entry name" value="AAA"/>
    <property type="match status" value="1"/>
</dbReference>
<dbReference type="OrthoDB" id="2411602at2759"/>
<evidence type="ECO:0000256" key="9">
    <source>
        <dbReference type="PROSITE-ProRule" id="PRU01122"/>
    </source>
</evidence>
<dbReference type="Pfam" id="PF02190">
    <property type="entry name" value="LON_substr_bdg"/>
    <property type="match status" value="1"/>
</dbReference>
<evidence type="ECO:0000256" key="6">
    <source>
        <dbReference type="PIRNR" id="PIRNR001174"/>
    </source>
</evidence>
<dbReference type="PRINTS" id="PR00830">
    <property type="entry name" value="ENDOLAPTASE"/>
</dbReference>
<dbReference type="EC" id="3.4.21.-" evidence="6"/>
<dbReference type="InterPro" id="IPR014721">
    <property type="entry name" value="Ribsml_uS5_D2-typ_fold_subgr"/>
</dbReference>
<dbReference type="SMART" id="SM00382">
    <property type="entry name" value="AAA"/>
    <property type="match status" value="1"/>
</dbReference>
<evidence type="ECO:0000256" key="7">
    <source>
        <dbReference type="PIRSR" id="PIRSR001174-1"/>
    </source>
</evidence>
<dbReference type="CDD" id="cd19500">
    <property type="entry name" value="RecA-like_Lon"/>
    <property type="match status" value="1"/>
</dbReference>
<dbReference type="GO" id="GO:0004252">
    <property type="term" value="F:serine-type endopeptidase activity"/>
    <property type="evidence" value="ECO:0007669"/>
    <property type="project" value="UniProtKB-UniRule"/>
</dbReference>
<dbReference type="PANTHER" id="PTHR10046">
    <property type="entry name" value="ATP DEPENDENT LON PROTEASE FAMILY MEMBER"/>
    <property type="match status" value="1"/>
</dbReference>
<keyword evidence="4 6" id="KW-0720">Serine protease</keyword>
<dbReference type="GO" id="GO:0005524">
    <property type="term" value="F:ATP binding"/>
    <property type="evidence" value="ECO:0007669"/>
    <property type="project" value="UniProtKB-KW"/>
</dbReference>
<evidence type="ECO:0000256" key="8">
    <source>
        <dbReference type="PIRSR" id="PIRSR001174-2"/>
    </source>
</evidence>
<dbReference type="SUPFAM" id="SSF52540">
    <property type="entry name" value="P-loop containing nucleoside triphosphate hydrolases"/>
    <property type="match status" value="1"/>
</dbReference>
<dbReference type="VEuPathDB" id="FungiDB:TREMEDRAFT_67699"/>
<reference evidence="12 13" key="1">
    <citation type="submission" date="2016-06" db="EMBL/GenBank/DDBJ databases">
        <title>Evolution of pathogenesis and genome organization in the Tremellales.</title>
        <authorList>
            <person name="Cuomo C."/>
            <person name="Litvintseva A."/>
            <person name="Heitman J."/>
            <person name="Chen Y."/>
            <person name="Sun S."/>
            <person name="Springer D."/>
            <person name="Dromer F."/>
            <person name="Young S."/>
            <person name="Zeng Q."/>
            <person name="Chapman S."/>
            <person name="Gujja S."/>
            <person name="Saif S."/>
            <person name="Birren B."/>
        </authorList>
    </citation>
    <scope>NUCLEOTIDE SEQUENCE [LARGE SCALE GENOMIC DNA]</scope>
    <source>
        <strain evidence="12 13">ATCC 28783</strain>
    </source>
</reference>
<evidence type="ECO:0000256" key="1">
    <source>
        <dbReference type="ARBA" id="ARBA00022670"/>
    </source>
</evidence>
<organism evidence="12 13">
    <name type="scientific">Tremella mesenterica</name>
    <name type="common">Jelly fungus</name>
    <dbReference type="NCBI Taxonomy" id="5217"/>
    <lineage>
        <taxon>Eukaryota</taxon>
        <taxon>Fungi</taxon>
        <taxon>Dikarya</taxon>
        <taxon>Basidiomycota</taxon>
        <taxon>Agaricomycotina</taxon>
        <taxon>Tremellomycetes</taxon>
        <taxon>Tremellales</taxon>
        <taxon>Tremellaceae</taxon>
        <taxon>Tremella</taxon>
    </lineage>
</organism>
<dbReference type="Proteomes" id="UP000289152">
    <property type="component" value="Unassembled WGS sequence"/>
</dbReference>
<keyword evidence="3 6" id="KW-0378">Hydrolase</keyword>
<accession>A0A4Q1BIK2</accession>
<dbReference type="Pfam" id="PF05362">
    <property type="entry name" value="Lon_C"/>
    <property type="match status" value="1"/>
</dbReference>
<keyword evidence="5 6" id="KW-0067">ATP-binding</keyword>
<dbReference type="PROSITE" id="PS51787">
    <property type="entry name" value="LON_N"/>
    <property type="match status" value="1"/>
</dbReference>
<evidence type="ECO:0000256" key="2">
    <source>
        <dbReference type="ARBA" id="ARBA00022741"/>
    </source>
</evidence>
<dbReference type="InterPro" id="IPR054594">
    <property type="entry name" value="Lon_lid"/>
</dbReference>
<feature type="domain" description="Lon proteolytic" evidence="10">
    <location>
        <begin position="665"/>
        <end position="852"/>
    </location>
</feature>
<evidence type="ECO:0000256" key="4">
    <source>
        <dbReference type="ARBA" id="ARBA00022825"/>
    </source>
</evidence>
<dbReference type="GO" id="GO:0004176">
    <property type="term" value="F:ATP-dependent peptidase activity"/>
    <property type="evidence" value="ECO:0007669"/>
    <property type="project" value="UniProtKB-UniRule"/>
</dbReference>
<dbReference type="AlphaFoldDB" id="A0A4Q1BIK2"/>
<dbReference type="Gene3D" id="3.30.230.10">
    <property type="match status" value="1"/>
</dbReference>
<dbReference type="InterPro" id="IPR020568">
    <property type="entry name" value="Ribosomal_Su5_D2-typ_SF"/>
</dbReference>
<keyword evidence="13" id="KW-1185">Reference proteome</keyword>
<dbReference type="GO" id="GO:0016887">
    <property type="term" value="F:ATP hydrolysis activity"/>
    <property type="evidence" value="ECO:0007669"/>
    <property type="project" value="InterPro"/>
</dbReference>
<protein>
    <recommendedName>
        <fullName evidence="6">Lon protease homolog</fullName>
        <ecNumber evidence="6">3.4.21.-</ecNumber>
    </recommendedName>
</protein>
<dbReference type="EMBL" id="SDIL01000067">
    <property type="protein sequence ID" value="RXK37499.1"/>
    <property type="molecule type" value="Genomic_DNA"/>
</dbReference>
<dbReference type="InterPro" id="IPR027065">
    <property type="entry name" value="Lon_Prtase"/>
</dbReference>
<feature type="active site" evidence="7 9">
    <location>
        <position position="800"/>
    </location>
</feature>
<evidence type="ECO:0000313" key="12">
    <source>
        <dbReference type="EMBL" id="RXK37499.1"/>
    </source>
</evidence>
<dbReference type="InterPro" id="IPR004815">
    <property type="entry name" value="Lon_bac/euk-typ"/>
</dbReference>
<dbReference type="InParanoid" id="A0A4Q1BIK2"/>
<name>A0A4Q1BIK2_TREME</name>
<dbReference type="PIRSF" id="PIRSF001174">
    <property type="entry name" value="Lon_proteas"/>
    <property type="match status" value="1"/>
</dbReference>
<dbReference type="InterPro" id="IPR015947">
    <property type="entry name" value="PUA-like_sf"/>
</dbReference>
<dbReference type="GO" id="GO:0030163">
    <property type="term" value="P:protein catabolic process"/>
    <property type="evidence" value="ECO:0007669"/>
    <property type="project" value="InterPro"/>
</dbReference>
<dbReference type="SUPFAM" id="SSF88697">
    <property type="entry name" value="PUA domain-like"/>
    <property type="match status" value="1"/>
</dbReference>
<dbReference type="Gene3D" id="3.40.50.300">
    <property type="entry name" value="P-loop containing nucleotide triphosphate hydrolases"/>
    <property type="match status" value="1"/>
</dbReference>
<feature type="binding site" evidence="8">
    <location>
        <begin position="421"/>
        <end position="428"/>
    </location>
    <ligand>
        <name>ATP</name>
        <dbReference type="ChEBI" id="CHEBI:30616"/>
    </ligand>
</feature>
<evidence type="ECO:0000259" key="11">
    <source>
        <dbReference type="PROSITE" id="PS51787"/>
    </source>
</evidence>
<gene>
    <name evidence="12" type="ORF">M231_05220</name>
</gene>
<dbReference type="InterPro" id="IPR003111">
    <property type="entry name" value="Lon_prtase_N"/>
</dbReference>
<dbReference type="GO" id="GO:0006508">
    <property type="term" value="P:proteolysis"/>
    <property type="evidence" value="ECO:0007669"/>
    <property type="project" value="UniProtKB-KW"/>
</dbReference>
<proteinExistence type="inferred from homology"/>
<feature type="domain" description="Lon N-terminal" evidence="11">
    <location>
        <begin position="10"/>
        <end position="203"/>
    </location>
</feature>
<feature type="active site" evidence="7 9">
    <location>
        <position position="757"/>
    </location>
</feature>
<comment type="similarity">
    <text evidence="6 9">Belongs to the peptidase S16 family.</text>
</comment>
<dbReference type="SUPFAM" id="SSF54211">
    <property type="entry name" value="Ribosomal protein S5 domain 2-like"/>
    <property type="match status" value="1"/>
</dbReference>
<sequence>MPDIFLPSTLPLVPLPPPQLLYPHLQATLQIPSSHLAVLLNAIAENATRHKLDSSRIIAIVPVVEIERRVGRWATAARIKSVTKVASPPDTFNIILEGIARIRLPRSLPPVLSILPPLPLPISTYSLPVSDLHILENVDLVPLATALLPPQLHEKINLIPPTLLADLLVSVLQIDWDVRAELLGVPDVQERCAKVYTILSKLVSDRGLAPATTTKPLLTSTPATIPRSRALIRRPLGPPTMGLPEDLQPLDSLFQRRLNEISSSAGQAITRELKRLSKIPPQSAEYGVGKTYIEWLLSLPWKKVTETPHDLDLAKARSILDDEHEGLEKVKRRVVEYLAVYQLKRKLFEEETAAKLQEKKTTKTTHQAVQNAAFDASTAGELLELIPKDERKALEETQTPMDDILTKDVYRDKGPILLLVGPPGVGKTSIARSLATSLGRKFHRISLGGVRDEAEIRGHRRTYIGALPGLLVQGLRKVGVANPVILLDTAESAVGTSNFHGDPSAALLEALDPAQNWSFHDHYLGDVPIDLSQCMFIATANTLDTISPPLLDRCETITCSGYVTSEKLAIAKRFLLPKQVKENGLLAVGVQMGDGVIEKVITEFTFEAGVRSLEREISRICRTKAVEYSTARQSTHSPYNPEVTSNDVDTILGVAHFDPDVREETHRPGVVTGLAWQASGTGGIMLIETTLVPGGNGQLVLTGSLGGVISESAQLGLTWVKSHSASLGILLGDTDPYKSHDIHLHLPAGSVKKDGPSAGIGMVLAIASLLTGRVVPSTTAVTGEITLRGAVTPVGGIKEKVLGAHRAGIRKIILPKKNLREVMADLPESVKDEMDFVFVGTIEEALEEVWGKDIWTDTSRPRLEAKL</sequence>
<dbReference type="Gene3D" id="1.10.8.60">
    <property type="match status" value="1"/>
</dbReference>
<evidence type="ECO:0000313" key="13">
    <source>
        <dbReference type="Proteomes" id="UP000289152"/>
    </source>
</evidence>
<dbReference type="InterPro" id="IPR003959">
    <property type="entry name" value="ATPase_AAA_core"/>
</dbReference>
<dbReference type="InterPro" id="IPR027417">
    <property type="entry name" value="P-loop_NTPase"/>
</dbReference>